<feature type="compositionally biased region" description="Basic residues" evidence="1">
    <location>
        <begin position="123"/>
        <end position="139"/>
    </location>
</feature>
<evidence type="ECO:0000313" key="2">
    <source>
        <dbReference type="EMBL" id="KAH7956877.1"/>
    </source>
</evidence>
<proteinExistence type="predicted"/>
<accession>A0A9D4PW92</accession>
<keyword evidence="3" id="KW-1185">Reference proteome</keyword>
<comment type="caution">
    <text evidence="2">The sequence shown here is derived from an EMBL/GenBank/DDBJ whole genome shotgun (WGS) entry which is preliminary data.</text>
</comment>
<reference evidence="2" key="2">
    <citation type="submission" date="2021-09" db="EMBL/GenBank/DDBJ databases">
        <authorList>
            <person name="Jia N."/>
            <person name="Wang J."/>
            <person name="Shi W."/>
            <person name="Du L."/>
            <person name="Sun Y."/>
            <person name="Zhan W."/>
            <person name="Jiang J."/>
            <person name="Wang Q."/>
            <person name="Zhang B."/>
            <person name="Ji P."/>
            <person name="Sakyi L.B."/>
            <person name="Cui X."/>
            <person name="Yuan T."/>
            <person name="Jiang B."/>
            <person name="Yang W."/>
            <person name="Lam T.T.-Y."/>
            <person name="Chang Q."/>
            <person name="Ding S."/>
            <person name="Wang X."/>
            <person name="Zhu J."/>
            <person name="Ruan X."/>
            <person name="Zhao L."/>
            <person name="Wei J."/>
            <person name="Que T."/>
            <person name="Du C."/>
            <person name="Cheng J."/>
            <person name="Dai P."/>
            <person name="Han X."/>
            <person name="Huang E."/>
            <person name="Gao Y."/>
            <person name="Liu J."/>
            <person name="Shao H."/>
            <person name="Ye R."/>
            <person name="Li L."/>
            <person name="Wei W."/>
            <person name="Wang X."/>
            <person name="Wang C."/>
            <person name="Huo Q."/>
            <person name="Li W."/>
            <person name="Guo W."/>
            <person name="Chen H."/>
            <person name="Chen S."/>
            <person name="Zhou L."/>
            <person name="Zhou L."/>
            <person name="Ni X."/>
            <person name="Tian J."/>
            <person name="Zhou Y."/>
            <person name="Sheng Y."/>
            <person name="Liu T."/>
            <person name="Pan Y."/>
            <person name="Xia L."/>
            <person name="Li J."/>
            <person name="Zhao F."/>
            <person name="Cao W."/>
        </authorList>
    </citation>
    <scope>NUCLEOTIDE SEQUENCE</scope>
    <source>
        <strain evidence="2">Rsan-2018</strain>
        <tissue evidence="2">Larvae</tissue>
    </source>
</reference>
<name>A0A9D4PW92_RHISA</name>
<dbReference type="Proteomes" id="UP000821837">
    <property type="component" value="Unassembled WGS sequence"/>
</dbReference>
<reference evidence="2" key="1">
    <citation type="journal article" date="2020" name="Cell">
        <title>Large-Scale Comparative Analyses of Tick Genomes Elucidate Their Genetic Diversity and Vector Capacities.</title>
        <authorList>
            <consortium name="Tick Genome and Microbiome Consortium (TIGMIC)"/>
            <person name="Jia N."/>
            <person name="Wang J."/>
            <person name="Shi W."/>
            <person name="Du L."/>
            <person name="Sun Y."/>
            <person name="Zhan W."/>
            <person name="Jiang J.F."/>
            <person name="Wang Q."/>
            <person name="Zhang B."/>
            <person name="Ji P."/>
            <person name="Bell-Sakyi L."/>
            <person name="Cui X.M."/>
            <person name="Yuan T.T."/>
            <person name="Jiang B.G."/>
            <person name="Yang W.F."/>
            <person name="Lam T.T."/>
            <person name="Chang Q.C."/>
            <person name="Ding S.J."/>
            <person name="Wang X.J."/>
            <person name="Zhu J.G."/>
            <person name="Ruan X.D."/>
            <person name="Zhao L."/>
            <person name="Wei J.T."/>
            <person name="Ye R.Z."/>
            <person name="Que T.C."/>
            <person name="Du C.H."/>
            <person name="Zhou Y.H."/>
            <person name="Cheng J.X."/>
            <person name="Dai P.F."/>
            <person name="Guo W.B."/>
            <person name="Han X.H."/>
            <person name="Huang E.J."/>
            <person name="Li L.F."/>
            <person name="Wei W."/>
            <person name="Gao Y.C."/>
            <person name="Liu J.Z."/>
            <person name="Shao H.Z."/>
            <person name="Wang X."/>
            <person name="Wang C.C."/>
            <person name="Yang T.C."/>
            <person name="Huo Q.B."/>
            <person name="Li W."/>
            <person name="Chen H.Y."/>
            <person name="Chen S.E."/>
            <person name="Zhou L.G."/>
            <person name="Ni X.B."/>
            <person name="Tian J.H."/>
            <person name="Sheng Y."/>
            <person name="Liu T."/>
            <person name="Pan Y.S."/>
            <person name="Xia L.Y."/>
            <person name="Li J."/>
            <person name="Zhao F."/>
            <person name="Cao W.C."/>
        </authorList>
    </citation>
    <scope>NUCLEOTIDE SEQUENCE</scope>
    <source>
        <strain evidence="2">Rsan-2018</strain>
    </source>
</reference>
<dbReference type="EMBL" id="JABSTV010001250">
    <property type="protein sequence ID" value="KAH7956877.1"/>
    <property type="molecule type" value="Genomic_DNA"/>
</dbReference>
<feature type="region of interest" description="Disordered" evidence="1">
    <location>
        <begin position="123"/>
        <end position="143"/>
    </location>
</feature>
<protein>
    <submittedName>
        <fullName evidence="2">Uncharacterized protein</fullName>
    </submittedName>
</protein>
<sequence>MNHMTHASGEDAVRVEYVGELGGASCSVPVVASTSACLSAIGWIVVEGVGASVNWMPLKVSSSFCGKDSGDVVHPRHVDAMDKKRSAPRRHCFCEAGDCSRTASSVGLEGAPEVASGLKYRMTSRRGRGGGRGRGRGSKRTAVSDEMPVRFREEAARTRGVIRSRVPSIILKKAQPIHGGCFEDSKETSEHSASGWFLLGQRRSLPQREDRPASVICQPRVKKEPPSPPTSDQAYISRLALEVRLPRDMLSVPSAGIALDECSKNTGPPWYLPPREAKPDLPPLFTFGLFTNDILLY</sequence>
<evidence type="ECO:0000313" key="3">
    <source>
        <dbReference type="Proteomes" id="UP000821837"/>
    </source>
</evidence>
<dbReference type="AlphaFoldDB" id="A0A9D4PW92"/>
<gene>
    <name evidence="2" type="ORF">HPB52_013116</name>
</gene>
<evidence type="ECO:0000256" key="1">
    <source>
        <dbReference type="SAM" id="MobiDB-lite"/>
    </source>
</evidence>
<organism evidence="2 3">
    <name type="scientific">Rhipicephalus sanguineus</name>
    <name type="common">Brown dog tick</name>
    <name type="synonym">Ixodes sanguineus</name>
    <dbReference type="NCBI Taxonomy" id="34632"/>
    <lineage>
        <taxon>Eukaryota</taxon>
        <taxon>Metazoa</taxon>
        <taxon>Ecdysozoa</taxon>
        <taxon>Arthropoda</taxon>
        <taxon>Chelicerata</taxon>
        <taxon>Arachnida</taxon>
        <taxon>Acari</taxon>
        <taxon>Parasitiformes</taxon>
        <taxon>Ixodida</taxon>
        <taxon>Ixodoidea</taxon>
        <taxon>Ixodidae</taxon>
        <taxon>Rhipicephalinae</taxon>
        <taxon>Rhipicephalus</taxon>
        <taxon>Rhipicephalus</taxon>
    </lineage>
</organism>